<protein>
    <submittedName>
        <fullName evidence="2">Uncharacterized protein</fullName>
    </submittedName>
</protein>
<organism evidence="2">
    <name type="scientific">Arundo donax</name>
    <name type="common">Giant reed</name>
    <name type="synonym">Donax arundinaceus</name>
    <dbReference type="NCBI Taxonomy" id="35708"/>
    <lineage>
        <taxon>Eukaryota</taxon>
        <taxon>Viridiplantae</taxon>
        <taxon>Streptophyta</taxon>
        <taxon>Embryophyta</taxon>
        <taxon>Tracheophyta</taxon>
        <taxon>Spermatophyta</taxon>
        <taxon>Magnoliopsida</taxon>
        <taxon>Liliopsida</taxon>
        <taxon>Poales</taxon>
        <taxon>Poaceae</taxon>
        <taxon>PACMAD clade</taxon>
        <taxon>Arundinoideae</taxon>
        <taxon>Arundineae</taxon>
        <taxon>Arundo</taxon>
    </lineage>
</organism>
<reference evidence="2" key="2">
    <citation type="journal article" date="2015" name="Data Brief">
        <title>Shoot transcriptome of the giant reed, Arundo donax.</title>
        <authorList>
            <person name="Barrero R.A."/>
            <person name="Guerrero F.D."/>
            <person name="Moolhuijzen P."/>
            <person name="Goolsby J.A."/>
            <person name="Tidwell J."/>
            <person name="Bellgard S.E."/>
            <person name="Bellgard M.I."/>
        </authorList>
    </citation>
    <scope>NUCLEOTIDE SEQUENCE</scope>
    <source>
        <tissue evidence="2">Shoot tissue taken approximately 20 cm above the soil surface</tissue>
    </source>
</reference>
<evidence type="ECO:0000313" key="2">
    <source>
        <dbReference type="EMBL" id="JAD44138.1"/>
    </source>
</evidence>
<feature type="signal peptide" evidence="1">
    <location>
        <begin position="1"/>
        <end position="24"/>
    </location>
</feature>
<feature type="chain" id="PRO_5002062429" evidence="1">
    <location>
        <begin position="25"/>
        <end position="42"/>
    </location>
</feature>
<dbReference type="AlphaFoldDB" id="A0A0A9A2J6"/>
<proteinExistence type="predicted"/>
<name>A0A0A9A2J6_ARUDO</name>
<reference evidence="2" key="1">
    <citation type="submission" date="2014-09" db="EMBL/GenBank/DDBJ databases">
        <authorList>
            <person name="Magalhaes I.L.F."/>
            <person name="Oliveira U."/>
            <person name="Santos F.R."/>
            <person name="Vidigal T.H.D.A."/>
            <person name="Brescovit A.D."/>
            <person name="Santos A.J."/>
        </authorList>
    </citation>
    <scope>NUCLEOTIDE SEQUENCE</scope>
    <source>
        <tissue evidence="2">Shoot tissue taken approximately 20 cm above the soil surface</tissue>
    </source>
</reference>
<keyword evidence="1" id="KW-0732">Signal</keyword>
<evidence type="ECO:0000256" key="1">
    <source>
        <dbReference type="SAM" id="SignalP"/>
    </source>
</evidence>
<sequence>MILRSPMWQLTTVMILISFFGTECQTASIAKTTSTHPGTLLD</sequence>
<accession>A0A0A9A2J6</accession>
<dbReference type="EMBL" id="GBRH01253757">
    <property type="protein sequence ID" value="JAD44138.1"/>
    <property type="molecule type" value="Transcribed_RNA"/>
</dbReference>